<reference evidence="2 3" key="1">
    <citation type="journal article" date="2011" name="Stand. Genomic Sci.">
        <title>Complete genome sequence of Parvibaculum lavamentivorans type strain (DS-1(T)).</title>
        <authorList>
            <person name="Schleheck D."/>
            <person name="Weiss M."/>
            <person name="Pitluck S."/>
            <person name="Bruce D."/>
            <person name="Land M.L."/>
            <person name="Han S."/>
            <person name="Saunders E."/>
            <person name="Tapia R."/>
            <person name="Detter C."/>
            <person name="Brettin T."/>
            <person name="Han J."/>
            <person name="Woyke T."/>
            <person name="Goodwin L."/>
            <person name="Pennacchio L."/>
            <person name="Nolan M."/>
            <person name="Cook A.M."/>
            <person name="Kjelleberg S."/>
            <person name="Thomas T."/>
        </authorList>
    </citation>
    <scope>NUCLEOTIDE SEQUENCE [LARGE SCALE GENOMIC DNA]</scope>
    <source>
        <strain evidence="3">DS-1 / DSM 13023 / NCIMB 13966</strain>
    </source>
</reference>
<evidence type="ECO:0000256" key="1">
    <source>
        <dbReference type="SAM" id="SignalP"/>
    </source>
</evidence>
<evidence type="ECO:0000313" key="3">
    <source>
        <dbReference type="Proteomes" id="UP000006377"/>
    </source>
</evidence>
<dbReference type="STRING" id="402881.Plav_2528"/>
<accession>A7HW54</accession>
<organism evidence="2 3">
    <name type="scientific">Parvibaculum lavamentivorans (strain DS-1 / DSM 13023 / NCIMB 13966)</name>
    <dbReference type="NCBI Taxonomy" id="402881"/>
    <lineage>
        <taxon>Bacteria</taxon>
        <taxon>Pseudomonadati</taxon>
        <taxon>Pseudomonadota</taxon>
        <taxon>Alphaproteobacteria</taxon>
        <taxon>Hyphomicrobiales</taxon>
        <taxon>Parvibaculaceae</taxon>
        <taxon>Parvibaculum</taxon>
    </lineage>
</organism>
<evidence type="ECO:0000313" key="2">
    <source>
        <dbReference type="EMBL" id="ABS64137.1"/>
    </source>
</evidence>
<keyword evidence="3" id="KW-1185">Reference proteome</keyword>
<protein>
    <recommendedName>
        <fullName evidence="4">Lipoprotein</fullName>
    </recommendedName>
</protein>
<dbReference type="PROSITE" id="PS51257">
    <property type="entry name" value="PROKAR_LIPOPROTEIN"/>
    <property type="match status" value="1"/>
</dbReference>
<evidence type="ECO:0008006" key="4">
    <source>
        <dbReference type="Google" id="ProtNLM"/>
    </source>
</evidence>
<dbReference type="OrthoDB" id="8163917at2"/>
<sequence>MRMIPSALAIGFLLVVAACASPQEQAAREAAQRQSDEAECQKIGFTPGSEAFANCLLKLREIRAQEANTRELRRAQTPSPWWGGPYPGYYPYPYPYPYRRW</sequence>
<feature type="chain" id="PRO_5002709728" description="Lipoprotein" evidence="1">
    <location>
        <begin position="21"/>
        <end position="101"/>
    </location>
</feature>
<dbReference type="HOGENOM" id="CLU_2354573_0_0_5"/>
<feature type="signal peptide" evidence="1">
    <location>
        <begin position="1"/>
        <end position="20"/>
    </location>
</feature>
<name>A7HW54_PARL1</name>
<proteinExistence type="predicted"/>
<dbReference type="EMBL" id="CP000774">
    <property type="protein sequence ID" value="ABS64137.1"/>
    <property type="molecule type" value="Genomic_DNA"/>
</dbReference>
<dbReference type="Proteomes" id="UP000006377">
    <property type="component" value="Chromosome"/>
</dbReference>
<dbReference type="KEGG" id="pla:Plav_2528"/>
<keyword evidence="1" id="KW-0732">Signal</keyword>
<dbReference type="AlphaFoldDB" id="A7HW54"/>
<dbReference type="RefSeq" id="WP_012111448.1">
    <property type="nucleotide sequence ID" value="NC_009719.1"/>
</dbReference>
<gene>
    <name evidence="2" type="ordered locus">Plav_2528</name>
</gene>